<dbReference type="Proteomes" id="UP000014760">
    <property type="component" value="Unassembled WGS sequence"/>
</dbReference>
<evidence type="ECO:0008006" key="5">
    <source>
        <dbReference type="Google" id="ProtNLM"/>
    </source>
</evidence>
<dbReference type="EMBL" id="KB310579">
    <property type="protein sequence ID" value="ELT91267.1"/>
    <property type="molecule type" value="Genomic_DNA"/>
</dbReference>
<keyword evidence="1" id="KW-0732">Signal</keyword>
<proteinExistence type="predicted"/>
<dbReference type="OMA" id="GNQYISA"/>
<sequence length="162" mass="18361">MKFVFLLLAVLVFVHLDLGSASDLSIRERIAAVAKGYEGSEKWSFKSWRKVGRNKWKCNIFVAEVIEEAGAVVPHRRWWKWTPIGAEEWGKADSEYLADTGCWETTTSPGIGDVATDGKHVAIVTGDEETVSATYDKVVRNDWGFDPPKREADLFWRYTCDD</sequence>
<dbReference type="HOGENOM" id="CLU_139359_0_0_1"/>
<feature type="chain" id="PRO_5008786872" description="Peptidase C51 domain-containing protein" evidence="1">
    <location>
        <begin position="22"/>
        <end position="162"/>
    </location>
</feature>
<evidence type="ECO:0000256" key="1">
    <source>
        <dbReference type="SAM" id="SignalP"/>
    </source>
</evidence>
<reference evidence="2 4" key="2">
    <citation type="journal article" date="2013" name="Nature">
        <title>Insights into bilaterian evolution from three spiralian genomes.</title>
        <authorList>
            <person name="Simakov O."/>
            <person name="Marletaz F."/>
            <person name="Cho S.J."/>
            <person name="Edsinger-Gonzales E."/>
            <person name="Havlak P."/>
            <person name="Hellsten U."/>
            <person name="Kuo D.H."/>
            <person name="Larsson T."/>
            <person name="Lv J."/>
            <person name="Arendt D."/>
            <person name="Savage R."/>
            <person name="Osoegawa K."/>
            <person name="de Jong P."/>
            <person name="Grimwood J."/>
            <person name="Chapman J.A."/>
            <person name="Shapiro H."/>
            <person name="Aerts A."/>
            <person name="Otillar R.P."/>
            <person name="Terry A.Y."/>
            <person name="Boore J.L."/>
            <person name="Grigoriev I.V."/>
            <person name="Lindberg D.R."/>
            <person name="Seaver E.C."/>
            <person name="Weisblat D.A."/>
            <person name="Putnam N.H."/>
            <person name="Rokhsar D.S."/>
        </authorList>
    </citation>
    <scope>NUCLEOTIDE SEQUENCE</scope>
    <source>
        <strain evidence="2 4">I ESC-2004</strain>
    </source>
</reference>
<dbReference type="OrthoDB" id="6142777at2759"/>
<accession>R7TCN5</accession>
<dbReference type="AlphaFoldDB" id="R7TCN5"/>
<evidence type="ECO:0000313" key="2">
    <source>
        <dbReference type="EMBL" id="ELT91267.1"/>
    </source>
</evidence>
<evidence type="ECO:0000313" key="4">
    <source>
        <dbReference type="Proteomes" id="UP000014760"/>
    </source>
</evidence>
<reference evidence="4" key="1">
    <citation type="submission" date="2012-12" db="EMBL/GenBank/DDBJ databases">
        <authorList>
            <person name="Hellsten U."/>
            <person name="Grimwood J."/>
            <person name="Chapman J.A."/>
            <person name="Shapiro H."/>
            <person name="Aerts A."/>
            <person name="Otillar R.P."/>
            <person name="Terry A.Y."/>
            <person name="Boore J.L."/>
            <person name="Simakov O."/>
            <person name="Marletaz F."/>
            <person name="Cho S.-J."/>
            <person name="Edsinger-Gonzales E."/>
            <person name="Havlak P."/>
            <person name="Kuo D.-H."/>
            <person name="Larsson T."/>
            <person name="Lv J."/>
            <person name="Arendt D."/>
            <person name="Savage R."/>
            <person name="Osoegawa K."/>
            <person name="de Jong P."/>
            <person name="Lindberg D.R."/>
            <person name="Seaver E.C."/>
            <person name="Weisblat D.A."/>
            <person name="Putnam N.H."/>
            <person name="Grigoriev I.V."/>
            <person name="Rokhsar D.S."/>
        </authorList>
    </citation>
    <scope>NUCLEOTIDE SEQUENCE</scope>
    <source>
        <strain evidence="4">I ESC-2004</strain>
    </source>
</reference>
<feature type="signal peptide" evidence="1">
    <location>
        <begin position="1"/>
        <end position="21"/>
    </location>
</feature>
<name>R7TCN5_CAPTE</name>
<evidence type="ECO:0000313" key="3">
    <source>
        <dbReference type="EnsemblMetazoa" id="CapteP202383"/>
    </source>
</evidence>
<dbReference type="EMBL" id="AMQN01013893">
    <property type="status" value="NOT_ANNOTATED_CDS"/>
    <property type="molecule type" value="Genomic_DNA"/>
</dbReference>
<keyword evidence="4" id="KW-1185">Reference proteome</keyword>
<protein>
    <recommendedName>
        <fullName evidence="5">Peptidase C51 domain-containing protein</fullName>
    </recommendedName>
</protein>
<organism evidence="2">
    <name type="scientific">Capitella teleta</name>
    <name type="common">Polychaete worm</name>
    <dbReference type="NCBI Taxonomy" id="283909"/>
    <lineage>
        <taxon>Eukaryota</taxon>
        <taxon>Metazoa</taxon>
        <taxon>Spiralia</taxon>
        <taxon>Lophotrochozoa</taxon>
        <taxon>Annelida</taxon>
        <taxon>Polychaeta</taxon>
        <taxon>Sedentaria</taxon>
        <taxon>Scolecida</taxon>
        <taxon>Capitellidae</taxon>
        <taxon>Capitella</taxon>
    </lineage>
</organism>
<gene>
    <name evidence="2" type="ORF">CAPTEDRAFT_202383</name>
</gene>
<dbReference type="EnsemblMetazoa" id="CapteT202383">
    <property type="protein sequence ID" value="CapteP202383"/>
    <property type="gene ID" value="CapteG202383"/>
</dbReference>
<reference evidence="3" key="3">
    <citation type="submission" date="2015-06" db="UniProtKB">
        <authorList>
            <consortium name="EnsemblMetazoa"/>
        </authorList>
    </citation>
    <scope>IDENTIFICATION</scope>
</reference>